<feature type="compositionally biased region" description="Basic and acidic residues" evidence="1">
    <location>
        <begin position="1"/>
        <end position="12"/>
    </location>
</feature>
<name>A0A699L8V4_TANCI</name>
<dbReference type="InterPro" id="IPR012337">
    <property type="entry name" value="RNaseH-like_sf"/>
</dbReference>
<feature type="region of interest" description="Disordered" evidence="1">
    <location>
        <begin position="168"/>
        <end position="194"/>
    </location>
</feature>
<dbReference type="InterPro" id="IPR036397">
    <property type="entry name" value="RNaseH_sf"/>
</dbReference>
<evidence type="ECO:0000313" key="2">
    <source>
        <dbReference type="EMBL" id="GFB30190.1"/>
    </source>
</evidence>
<feature type="compositionally biased region" description="Basic and acidic residues" evidence="1">
    <location>
        <begin position="185"/>
        <end position="194"/>
    </location>
</feature>
<reference evidence="2" key="1">
    <citation type="journal article" date="2019" name="Sci. Rep.">
        <title>Draft genome of Tanacetum cinerariifolium, the natural source of mosquito coil.</title>
        <authorList>
            <person name="Yamashiro T."/>
            <person name="Shiraishi A."/>
            <person name="Satake H."/>
            <person name="Nakayama K."/>
        </authorList>
    </citation>
    <scope>NUCLEOTIDE SEQUENCE</scope>
</reference>
<dbReference type="Gene3D" id="3.30.420.10">
    <property type="entry name" value="Ribonuclease H-like superfamily/Ribonuclease H"/>
    <property type="match status" value="1"/>
</dbReference>
<feature type="compositionally biased region" description="Polar residues" evidence="1">
    <location>
        <begin position="169"/>
        <end position="181"/>
    </location>
</feature>
<feature type="region of interest" description="Disordered" evidence="1">
    <location>
        <begin position="1"/>
        <end position="30"/>
    </location>
</feature>
<accession>A0A699L8V4</accession>
<evidence type="ECO:0000256" key="1">
    <source>
        <dbReference type="SAM" id="MobiDB-lite"/>
    </source>
</evidence>
<organism evidence="2">
    <name type="scientific">Tanacetum cinerariifolium</name>
    <name type="common">Dalmatian daisy</name>
    <name type="synonym">Chrysanthemum cinerariifolium</name>
    <dbReference type="NCBI Taxonomy" id="118510"/>
    <lineage>
        <taxon>Eukaryota</taxon>
        <taxon>Viridiplantae</taxon>
        <taxon>Streptophyta</taxon>
        <taxon>Embryophyta</taxon>
        <taxon>Tracheophyta</taxon>
        <taxon>Spermatophyta</taxon>
        <taxon>Magnoliopsida</taxon>
        <taxon>eudicotyledons</taxon>
        <taxon>Gunneridae</taxon>
        <taxon>Pentapetalae</taxon>
        <taxon>asterids</taxon>
        <taxon>campanulids</taxon>
        <taxon>Asterales</taxon>
        <taxon>Asteraceae</taxon>
        <taxon>Asteroideae</taxon>
        <taxon>Anthemideae</taxon>
        <taxon>Anthemidinae</taxon>
        <taxon>Tanacetum</taxon>
    </lineage>
</organism>
<dbReference type="AlphaFoldDB" id="A0A699L8V4"/>
<dbReference type="GO" id="GO:0003676">
    <property type="term" value="F:nucleic acid binding"/>
    <property type="evidence" value="ECO:0007669"/>
    <property type="project" value="InterPro"/>
</dbReference>
<dbReference type="InterPro" id="IPR039537">
    <property type="entry name" value="Retrotran_Ty1/copia-like"/>
</dbReference>
<gene>
    <name evidence="2" type="ORF">Tci_702161</name>
</gene>
<sequence length="194" mass="21660">MITFDSKDDSDIQKPLPPLPKLTGTDPSSASKSLISFSDVTANMTDLTLNTASKEIKKSNKVSQTCVIKKRTESKHPAIQNSCLNKNALPSTEQLLLTLMEEVKGIKNQILIPSDTSLLVSQSYSSKTPKQKVRKMENLNEVRVKELRSNNGTEFRIHKPKEFYDEKGISQTFSSPCTPEQNGVAERRNTTPDF</sequence>
<dbReference type="PANTHER" id="PTHR42648:SF32">
    <property type="entry name" value="RIBONUCLEASE H-LIKE DOMAIN, GAG-PRE-INTEGRASE DOMAIN PROTEIN-RELATED"/>
    <property type="match status" value="1"/>
</dbReference>
<protein>
    <submittedName>
        <fullName evidence="2">Putative ribonuclease H-like domain-containing protein</fullName>
    </submittedName>
</protein>
<feature type="non-terminal residue" evidence="2">
    <location>
        <position position="194"/>
    </location>
</feature>
<proteinExistence type="predicted"/>
<dbReference type="EMBL" id="BKCJ010596940">
    <property type="protein sequence ID" value="GFB30190.1"/>
    <property type="molecule type" value="Genomic_DNA"/>
</dbReference>
<dbReference type="PANTHER" id="PTHR42648">
    <property type="entry name" value="TRANSPOSASE, PUTATIVE-RELATED"/>
    <property type="match status" value="1"/>
</dbReference>
<dbReference type="SUPFAM" id="SSF53098">
    <property type="entry name" value="Ribonuclease H-like"/>
    <property type="match status" value="1"/>
</dbReference>
<comment type="caution">
    <text evidence="2">The sequence shown here is derived from an EMBL/GenBank/DDBJ whole genome shotgun (WGS) entry which is preliminary data.</text>
</comment>